<dbReference type="Gene3D" id="3.40.50.300">
    <property type="entry name" value="P-loop containing nucleotide triphosphate hydrolases"/>
    <property type="match status" value="1"/>
</dbReference>
<gene>
    <name evidence="6" type="ORF">ACFSC7_05930</name>
</gene>
<dbReference type="InterPro" id="IPR003593">
    <property type="entry name" value="AAA+_ATPase"/>
</dbReference>
<evidence type="ECO:0000256" key="2">
    <source>
        <dbReference type="ARBA" id="ARBA00022448"/>
    </source>
</evidence>
<dbReference type="Pfam" id="PF00005">
    <property type="entry name" value="ABC_tran"/>
    <property type="match status" value="1"/>
</dbReference>
<evidence type="ECO:0000259" key="5">
    <source>
        <dbReference type="PROSITE" id="PS50893"/>
    </source>
</evidence>
<keyword evidence="2" id="KW-0813">Transport</keyword>
<dbReference type="RefSeq" id="WP_149891169.1">
    <property type="nucleotide sequence ID" value="NZ_JBHUFA010000001.1"/>
</dbReference>
<dbReference type="GO" id="GO:0005524">
    <property type="term" value="F:ATP binding"/>
    <property type="evidence" value="ECO:0007669"/>
    <property type="project" value="UniProtKB-KW"/>
</dbReference>
<proteinExistence type="inferred from homology"/>
<dbReference type="SUPFAM" id="SSF52540">
    <property type="entry name" value="P-loop containing nucleoside triphosphate hydrolases"/>
    <property type="match status" value="1"/>
</dbReference>
<evidence type="ECO:0000313" key="7">
    <source>
        <dbReference type="Proteomes" id="UP001597327"/>
    </source>
</evidence>
<dbReference type="InterPro" id="IPR027417">
    <property type="entry name" value="P-loop_NTPase"/>
</dbReference>
<name>A0ABW4JWK2_9HYPH</name>
<dbReference type="Pfam" id="PF13732">
    <property type="entry name" value="DrrA1-3_C"/>
    <property type="match status" value="1"/>
</dbReference>
<accession>A0ABW4JWK2</accession>
<keyword evidence="3" id="KW-0547">Nucleotide-binding</keyword>
<dbReference type="InterPro" id="IPR003439">
    <property type="entry name" value="ABC_transporter-like_ATP-bd"/>
</dbReference>
<dbReference type="PANTHER" id="PTHR43038:SF3">
    <property type="entry name" value="ABC TRANSPORTER G FAMILY MEMBER 20 ISOFORM X1"/>
    <property type="match status" value="1"/>
</dbReference>
<comment type="caution">
    <text evidence="6">The sequence shown here is derived from an EMBL/GenBank/DDBJ whole genome shotgun (WGS) entry which is preliminary data.</text>
</comment>
<keyword evidence="4 6" id="KW-0067">ATP-binding</keyword>
<dbReference type="Proteomes" id="UP001597327">
    <property type="component" value="Unassembled WGS sequence"/>
</dbReference>
<keyword evidence="7" id="KW-1185">Reference proteome</keyword>
<evidence type="ECO:0000256" key="3">
    <source>
        <dbReference type="ARBA" id="ARBA00022741"/>
    </source>
</evidence>
<dbReference type="PROSITE" id="PS00211">
    <property type="entry name" value="ABC_TRANSPORTER_1"/>
    <property type="match status" value="1"/>
</dbReference>
<organism evidence="6 7">
    <name type="scientific">Roseibium aestuarii</name>
    <dbReference type="NCBI Taxonomy" id="2600299"/>
    <lineage>
        <taxon>Bacteria</taxon>
        <taxon>Pseudomonadati</taxon>
        <taxon>Pseudomonadota</taxon>
        <taxon>Alphaproteobacteria</taxon>
        <taxon>Hyphomicrobiales</taxon>
        <taxon>Stappiaceae</taxon>
        <taxon>Roseibium</taxon>
    </lineage>
</organism>
<evidence type="ECO:0000256" key="1">
    <source>
        <dbReference type="ARBA" id="ARBA00005417"/>
    </source>
</evidence>
<reference evidence="7" key="1">
    <citation type="journal article" date="2019" name="Int. J. Syst. Evol. Microbiol.">
        <title>The Global Catalogue of Microorganisms (GCM) 10K type strain sequencing project: providing services to taxonomists for standard genome sequencing and annotation.</title>
        <authorList>
            <consortium name="The Broad Institute Genomics Platform"/>
            <consortium name="The Broad Institute Genome Sequencing Center for Infectious Disease"/>
            <person name="Wu L."/>
            <person name="Ma J."/>
        </authorList>
    </citation>
    <scope>NUCLEOTIDE SEQUENCE [LARGE SCALE GENOMIC DNA]</scope>
    <source>
        <strain evidence="7">JCM 3369</strain>
    </source>
</reference>
<evidence type="ECO:0000313" key="6">
    <source>
        <dbReference type="EMBL" id="MFD1695048.1"/>
    </source>
</evidence>
<evidence type="ECO:0000256" key="4">
    <source>
        <dbReference type="ARBA" id="ARBA00022840"/>
    </source>
</evidence>
<dbReference type="PROSITE" id="PS50893">
    <property type="entry name" value="ABC_TRANSPORTER_2"/>
    <property type="match status" value="1"/>
</dbReference>
<comment type="similarity">
    <text evidence="1">Belongs to the ABC transporter superfamily.</text>
</comment>
<protein>
    <submittedName>
        <fullName evidence="6">ATP-binding cassette domain-containing protein</fullName>
    </submittedName>
</protein>
<dbReference type="EMBL" id="JBHUFA010000001">
    <property type="protein sequence ID" value="MFD1695048.1"/>
    <property type="molecule type" value="Genomic_DNA"/>
</dbReference>
<sequence>MTRAPGPTDAAETVIRTRGLTKTFGPKTAVDRLDLDIARGTIHGFLGPNGCGKTTAIRMLTGLLTPSAGEVEVLGLTMPRDAEALKYRIGYMTQSFSLYGDMTVRENLDFMSRVFGLKRKAALARIDELLETYHLTDLADQMSGKMSGGQRQRLGLACAVLNKPDLLFLDEPTSAVDPESRRDFWEQLFDLCEAGTTILVTTHFMDEAERCHSISILELGKKRAEGSPAELMERMGTNVLEVSGPDLRTLRKTLTALPEVRSAAQLGTRLRVLVTKQIADPEAWFRALPESQSVQQVARVRPNLEDVFVTNTGVSAPDATGTPEARP</sequence>
<dbReference type="SMART" id="SM00382">
    <property type="entry name" value="AAA"/>
    <property type="match status" value="1"/>
</dbReference>
<dbReference type="CDD" id="cd03230">
    <property type="entry name" value="ABC_DR_subfamily_A"/>
    <property type="match status" value="1"/>
</dbReference>
<dbReference type="PANTHER" id="PTHR43038">
    <property type="entry name" value="ATP-BINDING CASSETTE, SUB-FAMILY H, MEMBER 1"/>
    <property type="match status" value="1"/>
</dbReference>
<dbReference type="InterPro" id="IPR017871">
    <property type="entry name" value="ABC_transporter-like_CS"/>
</dbReference>
<dbReference type="InterPro" id="IPR025302">
    <property type="entry name" value="DrrA1/2-like_C"/>
</dbReference>
<feature type="domain" description="ABC transporter" evidence="5">
    <location>
        <begin position="15"/>
        <end position="244"/>
    </location>
</feature>